<feature type="binding site" evidence="11">
    <location>
        <position position="20"/>
    </location>
    <ligand>
        <name>Zn(2+)</name>
        <dbReference type="ChEBI" id="CHEBI:29105"/>
    </ligand>
</feature>
<dbReference type="NCBIfam" id="NF003214">
    <property type="entry name" value="PRK04179.1"/>
    <property type="match status" value="1"/>
</dbReference>
<evidence type="ECO:0000256" key="11">
    <source>
        <dbReference type="HAMAP-Rule" id="MF_00547"/>
    </source>
</evidence>
<evidence type="ECO:0000313" key="14">
    <source>
        <dbReference type="EMBL" id="RLE55209.1"/>
    </source>
</evidence>
<feature type="binding site" evidence="11">
    <location>
        <position position="35"/>
    </location>
    <ligand>
        <name>Zn(2+)</name>
        <dbReference type="ChEBI" id="CHEBI:29105"/>
    </ligand>
</feature>
<gene>
    <name evidence="11" type="primary">rpl37e</name>
    <name evidence="13" type="ORF">DRJ20_00345</name>
    <name evidence="14" type="ORF">DRJ26_01000</name>
</gene>
<keyword evidence="4 11" id="KW-0699">rRNA-binding</keyword>
<dbReference type="Pfam" id="PF01907">
    <property type="entry name" value="Ribosomal_L37e"/>
    <property type="match status" value="1"/>
</dbReference>
<name>A0A497EYN0_9CREN</name>
<evidence type="ECO:0000256" key="3">
    <source>
        <dbReference type="ARBA" id="ARBA00022723"/>
    </source>
</evidence>
<sequence length="62" mass="7481">MTKGTPSFGKRGRRKTHIRCRRCGRHSYHLRKKYCAACGFGRSKRIRRYSWANKKVNRVRVR</sequence>
<evidence type="ECO:0000256" key="7">
    <source>
        <dbReference type="ARBA" id="ARBA00022884"/>
    </source>
</evidence>
<dbReference type="Proteomes" id="UP000268446">
    <property type="component" value="Unassembled WGS sequence"/>
</dbReference>
<feature type="binding site" evidence="11">
    <location>
        <position position="38"/>
    </location>
    <ligand>
        <name>Zn(2+)</name>
        <dbReference type="ChEBI" id="CHEBI:29105"/>
    </ligand>
</feature>
<keyword evidence="5 11" id="KW-0863">Zinc-finger</keyword>
<dbReference type="SUPFAM" id="SSF57829">
    <property type="entry name" value="Zn-binding ribosomal proteins"/>
    <property type="match status" value="1"/>
</dbReference>
<dbReference type="PROSITE" id="PS01077">
    <property type="entry name" value="RIBOSOMAL_L37E"/>
    <property type="match status" value="1"/>
</dbReference>
<comment type="cofactor">
    <cofactor evidence="11">
        <name>Zn(2+)</name>
        <dbReference type="ChEBI" id="CHEBI:29105"/>
    </cofactor>
    <text evidence="11">Binds 1 zinc ion per subunit.</text>
</comment>
<evidence type="ECO:0000313" key="13">
    <source>
        <dbReference type="EMBL" id="RLE52297.1"/>
    </source>
</evidence>
<dbReference type="InterPro" id="IPR011332">
    <property type="entry name" value="Ribosomal_zn-bd"/>
</dbReference>
<dbReference type="GO" id="GO:0006412">
    <property type="term" value="P:translation"/>
    <property type="evidence" value="ECO:0007669"/>
    <property type="project" value="UniProtKB-UniRule"/>
</dbReference>
<dbReference type="Gene3D" id="2.20.25.30">
    <property type="match status" value="1"/>
</dbReference>
<evidence type="ECO:0000313" key="16">
    <source>
        <dbReference type="Proteomes" id="UP000269499"/>
    </source>
</evidence>
<dbReference type="Proteomes" id="UP000269499">
    <property type="component" value="Unassembled WGS sequence"/>
</dbReference>
<dbReference type="FunFam" id="2.20.25.30:FF:000003">
    <property type="entry name" value="50S ribosomal protein L37e"/>
    <property type="match status" value="1"/>
</dbReference>
<dbReference type="GO" id="GO:0022625">
    <property type="term" value="C:cytosolic large ribosomal subunit"/>
    <property type="evidence" value="ECO:0007669"/>
    <property type="project" value="TreeGrafter"/>
</dbReference>
<dbReference type="InterPro" id="IPR018267">
    <property type="entry name" value="Ribosomal_eL37_CS"/>
</dbReference>
<reference evidence="15 16" key="1">
    <citation type="submission" date="2018-06" db="EMBL/GenBank/DDBJ databases">
        <title>Extensive metabolic versatility and redundancy in microbially diverse, dynamic hydrothermal sediments.</title>
        <authorList>
            <person name="Dombrowski N."/>
            <person name="Teske A."/>
            <person name="Baker B.J."/>
        </authorList>
    </citation>
    <scope>NUCLEOTIDE SEQUENCE [LARGE SCALE GENOMIC DNA]</scope>
    <source>
        <strain evidence="14">B20_G2</strain>
        <strain evidence="13">B29_G17</strain>
    </source>
</reference>
<accession>A0A497EYN0</accession>
<protein>
    <recommendedName>
        <fullName evidence="10 11">Large ribosomal subunit protein eL37</fullName>
    </recommendedName>
</protein>
<dbReference type="HAMAP" id="MF_00547">
    <property type="entry name" value="Ribosomal_eL37"/>
    <property type="match status" value="1"/>
</dbReference>
<keyword evidence="8 11" id="KW-0689">Ribosomal protein</keyword>
<keyword evidence="6 11" id="KW-0862">Zinc</keyword>
<dbReference type="PANTHER" id="PTHR10768:SF0">
    <property type="entry name" value="RIBOSOMAL PROTEIN L37"/>
    <property type="match status" value="1"/>
</dbReference>
<feature type="binding site" evidence="11">
    <location>
        <position position="23"/>
    </location>
    <ligand>
        <name>Zn(2+)</name>
        <dbReference type="ChEBI" id="CHEBI:29105"/>
    </ligand>
</feature>
<dbReference type="AlphaFoldDB" id="A0A497EYN0"/>
<evidence type="ECO:0000256" key="6">
    <source>
        <dbReference type="ARBA" id="ARBA00022833"/>
    </source>
</evidence>
<dbReference type="InterPro" id="IPR011331">
    <property type="entry name" value="Ribosomal_eL37/eL43"/>
</dbReference>
<evidence type="ECO:0000256" key="4">
    <source>
        <dbReference type="ARBA" id="ARBA00022730"/>
    </source>
</evidence>
<evidence type="ECO:0000256" key="8">
    <source>
        <dbReference type="ARBA" id="ARBA00022980"/>
    </source>
</evidence>
<comment type="caution">
    <text evidence="13">The sequence shown here is derived from an EMBL/GenBank/DDBJ whole genome shotgun (WGS) entry which is preliminary data.</text>
</comment>
<organism evidence="13 15">
    <name type="scientific">Thermoproteota archaeon</name>
    <dbReference type="NCBI Taxonomy" id="2056631"/>
    <lineage>
        <taxon>Archaea</taxon>
        <taxon>Thermoproteota</taxon>
    </lineage>
</organism>
<dbReference type="GO" id="GO:0019843">
    <property type="term" value="F:rRNA binding"/>
    <property type="evidence" value="ECO:0007669"/>
    <property type="project" value="UniProtKB-KW"/>
</dbReference>
<keyword evidence="3 11" id="KW-0479">Metal-binding</keyword>
<evidence type="ECO:0000256" key="2">
    <source>
        <dbReference type="ARBA" id="ARBA00009805"/>
    </source>
</evidence>
<evidence type="ECO:0000256" key="9">
    <source>
        <dbReference type="ARBA" id="ARBA00023274"/>
    </source>
</evidence>
<dbReference type="EMBL" id="QMRA01000009">
    <property type="protein sequence ID" value="RLE55209.1"/>
    <property type="molecule type" value="Genomic_DNA"/>
</dbReference>
<feature type="zinc finger region" description="C4-type" evidence="11">
    <location>
        <begin position="20"/>
        <end position="38"/>
    </location>
</feature>
<keyword evidence="9 11" id="KW-0687">Ribonucleoprotein</keyword>
<dbReference type="InterPro" id="IPR001569">
    <property type="entry name" value="Ribosomal_eL37"/>
</dbReference>
<dbReference type="GO" id="GO:0008270">
    <property type="term" value="F:zinc ion binding"/>
    <property type="evidence" value="ECO:0007669"/>
    <property type="project" value="UniProtKB-UniRule"/>
</dbReference>
<comment type="function">
    <text evidence="1 11">Binds to the 23S rRNA.</text>
</comment>
<comment type="function">
    <text evidence="12">Component of the large ribosomal subunit. The ribosome is a large ribonucleoprotein complex responsible for the synthesis of proteins in the cell.</text>
</comment>
<dbReference type="GO" id="GO:0003735">
    <property type="term" value="F:structural constituent of ribosome"/>
    <property type="evidence" value="ECO:0007669"/>
    <property type="project" value="InterPro"/>
</dbReference>
<dbReference type="PANTHER" id="PTHR10768">
    <property type="entry name" value="60S RIBOSOMAL PROTEIN L37"/>
    <property type="match status" value="1"/>
</dbReference>
<evidence type="ECO:0000256" key="5">
    <source>
        <dbReference type="ARBA" id="ARBA00022771"/>
    </source>
</evidence>
<comment type="similarity">
    <text evidence="2 11 12">Belongs to the eukaryotic ribosomal protein eL37 family.</text>
</comment>
<proteinExistence type="inferred from homology"/>
<evidence type="ECO:0000313" key="15">
    <source>
        <dbReference type="Proteomes" id="UP000268446"/>
    </source>
</evidence>
<evidence type="ECO:0000256" key="1">
    <source>
        <dbReference type="ARBA" id="ARBA00003058"/>
    </source>
</evidence>
<evidence type="ECO:0000256" key="10">
    <source>
        <dbReference type="ARBA" id="ARBA00035225"/>
    </source>
</evidence>
<keyword evidence="7 11" id="KW-0694">RNA-binding</keyword>
<evidence type="ECO:0000256" key="12">
    <source>
        <dbReference type="RuleBase" id="RU000576"/>
    </source>
</evidence>
<dbReference type="EMBL" id="QMQZ01000004">
    <property type="protein sequence ID" value="RLE52297.1"/>
    <property type="molecule type" value="Genomic_DNA"/>
</dbReference>